<evidence type="ECO:0000256" key="3">
    <source>
        <dbReference type="ARBA" id="ARBA00022519"/>
    </source>
</evidence>
<keyword evidence="9 13" id="KW-1133">Transmembrane helix</keyword>
<dbReference type="OrthoDB" id="9793584at2"/>
<evidence type="ECO:0000256" key="10">
    <source>
        <dbReference type="ARBA" id="ARBA00023004"/>
    </source>
</evidence>
<keyword evidence="3" id="KW-0997">Cell inner membrane</keyword>
<keyword evidence="7 13" id="KW-0201">Cytochrome c-type biogenesis</keyword>
<evidence type="ECO:0000256" key="14">
    <source>
        <dbReference type="PIRSR" id="PIRSR604329-50"/>
    </source>
</evidence>
<keyword evidence="5 13" id="KW-0812">Transmembrane</keyword>
<feature type="binding site" description="axial binding residue" evidence="13 14">
    <location>
        <position position="128"/>
    </location>
    <ligand>
        <name>heme</name>
        <dbReference type="ChEBI" id="CHEBI:30413"/>
    </ligand>
    <ligandPart>
        <name>Fe</name>
        <dbReference type="ChEBI" id="CHEBI:18248"/>
    </ligandPart>
</feature>
<feature type="topological domain" description="Extracellular" evidence="13">
    <location>
        <begin position="30"/>
        <end position="165"/>
    </location>
</feature>
<dbReference type="PANTHER" id="PTHR34128">
    <property type="entry name" value="CYTOCHROME C-TYPE BIOGENESIS PROTEIN CCME HOMOLOG, MITOCHONDRIAL"/>
    <property type="match status" value="1"/>
</dbReference>
<dbReference type="SUPFAM" id="SSF82093">
    <property type="entry name" value="Heme chaperone CcmE"/>
    <property type="match status" value="1"/>
</dbReference>
<dbReference type="Pfam" id="PF03100">
    <property type="entry name" value="CcmE"/>
    <property type="match status" value="1"/>
</dbReference>
<accession>A0A1X7AHX6</accession>
<evidence type="ECO:0000256" key="12">
    <source>
        <dbReference type="ARBA" id="ARBA00056663"/>
    </source>
</evidence>
<keyword evidence="4 13" id="KW-0349">Heme</keyword>
<dbReference type="Gene3D" id="2.40.50.140">
    <property type="entry name" value="Nucleic acid-binding proteins"/>
    <property type="match status" value="1"/>
</dbReference>
<evidence type="ECO:0000256" key="5">
    <source>
        <dbReference type="ARBA" id="ARBA00022692"/>
    </source>
</evidence>
<dbReference type="HAMAP" id="MF_01959">
    <property type="entry name" value="CcmE"/>
    <property type="match status" value="1"/>
</dbReference>
<evidence type="ECO:0000256" key="4">
    <source>
        <dbReference type="ARBA" id="ARBA00022617"/>
    </source>
</evidence>
<keyword evidence="17" id="KW-1185">Reference proteome</keyword>
<comment type="similarity">
    <text evidence="13">Belongs to the CcmE/CycJ family.</text>
</comment>
<dbReference type="GO" id="GO:0020037">
    <property type="term" value="F:heme binding"/>
    <property type="evidence" value="ECO:0007669"/>
    <property type="project" value="InterPro"/>
</dbReference>
<dbReference type="FunFam" id="2.40.50.140:FF:000104">
    <property type="entry name" value="Cytochrome c-type biogenesis protein CcmE"/>
    <property type="match status" value="1"/>
</dbReference>
<dbReference type="NCBIfam" id="NF009731">
    <property type="entry name" value="PRK13254.1-5"/>
    <property type="match status" value="1"/>
</dbReference>
<dbReference type="AlphaFoldDB" id="A0A1X7AHX6"/>
<keyword evidence="8 13" id="KW-0735">Signal-anchor</keyword>
<dbReference type="InterPro" id="IPR012340">
    <property type="entry name" value="NA-bd_OB-fold"/>
</dbReference>
<evidence type="ECO:0000256" key="7">
    <source>
        <dbReference type="ARBA" id="ARBA00022748"/>
    </source>
</evidence>
<evidence type="ECO:0000256" key="6">
    <source>
        <dbReference type="ARBA" id="ARBA00022723"/>
    </source>
</evidence>
<evidence type="ECO:0000256" key="1">
    <source>
        <dbReference type="ARBA" id="ARBA00004533"/>
    </source>
</evidence>
<evidence type="ECO:0000256" key="8">
    <source>
        <dbReference type="ARBA" id="ARBA00022968"/>
    </source>
</evidence>
<sequence length="165" mass="17560">MKAVRKQRLMLLVFVLCGVGIAIGLALTALQENINLYYSPAQMQSGEAPVGKRIRGGGLVVAGTVKRDPNSLLVHFDITDGEGMATVQYDGILPDLFREGQGVVALGELNKNGVFVASEVLAKHDENYMPPEVQDALDKAHPGGTPGYEKKEGGYSYPQATGEGS</sequence>
<keyword evidence="11 13" id="KW-0472">Membrane</keyword>
<dbReference type="RefSeq" id="WP_087108215.1">
    <property type="nucleotide sequence ID" value="NZ_CBCSCN010000009.1"/>
</dbReference>
<organism evidence="16 17">
    <name type="scientific">Parendozoicomonas haliclonae</name>
    <dbReference type="NCBI Taxonomy" id="1960125"/>
    <lineage>
        <taxon>Bacteria</taxon>
        <taxon>Pseudomonadati</taxon>
        <taxon>Pseudomonadota</taxon>
        <taxon>Gammaproteobacteria</taxon>
        <taxon>Oceanospirillales</taxon>
        <taxon>Endozoicomonadaceae</taxon>
        <taxon>Parendozoicomonas</taxon>
    </lineage>
</organism>
<evidence type="ECO:0000256" key="9">
    <source>
        <dbReference type="ARBA" id="ARBA00022989"/>
    </source>
</evidence>
<evidence type="ECO:0000256" key="11">
    <source>
        <dbReference type="ARBA" id="ARBA00023136"/>
    </source>
</evidence>
<dbReference type="GO" id="GO:0005886">
    <property type="term" value="C:plasma membrane"/>
    <property type="evidence" value="ECO:0007669"/>
    <property type="project" value="UniProtKB-SubCell"/>
</dbReference>
<comment type="function">
    <text evidence="12 13">Heme chaperone required for the biogenesis of c-type cytochromes. Transiently binds heme delivered by CcmC and transfers the heme to apo-cytochromes in a process facilitated by CcmF and CcmH.</text>
</comment>
<keyword evidence="6 13" id="KW-0479">Metal-binding</keyword>
<gene>
    <name evidence="13 16" type="primary">ccmE</name>
    <name evidence="13" type="synonym">cycJ</name>
    <name evidence="16" type="ORF">EHSB41UT_01356</name>
</gene>
<dbReference type="GO" id="GO:0017003">
    <property type="term" value="P:protein-heme linkage"/>
    <property type="evidence" value="ECO:0007669"/>
    <property type="project" value="UniProtKB-UniRule"/>
</dbReference>
<dbReference type="EMBL" id="FWPT01000003">
    <property type="protein sequence ID" value="SMA41913.1"/>
    <property type="molecule type" value="Genomic_DNA"/>
</dbReference>
<evidence type="ECO:0000256" key="2">
    <source>
        <dbReference type="ARBA" id="ARBA00022475"/>
    </source>
</evidence>
<dbReference type="InterPro" id="IPR004329">
    <property type="entry name" value="CcmE"/>
</dbReference>
<dbReference type="PANTHER" id="PTHR34128:SF2">
    <property type="entry name" value="CYTOCHROME C-TYPE BIOGENESIS PROTEIN CCME HOMOLOG, MITOCHONDRIAL"/>
    <property type="match status" value="1"/>
</dbReference>
<feature type="region of interest" description="Disordered" evidence="15">
    <location>
        <begin position="131"/>
        <end position="165"/>
    </location>
</feature>
<dbReference type="Proteomes" id="UP000196573">
    <property type="component" value="Unassembled WGS sequence"/>
</dbReference>
<dbReference type="GO" id="GO:0046872">
    <property type="term" value="F:metal ion binding"/>
    <property type="evidence" value="ECO:0007669"/>
    <property type="project" value="UniProtKB-KW"/>
</dbReference>
<feature type="topological domain" description="Cytoplasmic" evidence="13">
    <location>
        <begin position="1"/>
        <end position="8"/>
    </location>
</feature>
<evidence type="ECO:0000256" key="15">
    <source>
        <dbReference type="SAM" id="MobiDB-lite"/>
    </source>
</evidence>
<dbReference type="GO" id="GO:0017004">
    <property type="term" value="P:cytochrome complex assembly"/>
    <property type="evidence" value="ECO:0007669"/>
    <property type="project" value="UniProtKB-KW"/>
</dbReference>
<evidence type="ECO:0000256" key="13">
    <source>
        <dbReference type="HAMAP-Rule" id="MF_01959"/>
    </source>
</evidence>
<feature type="binding site" description="covalent" evidence="13 14">
    <location>
        <position position="124"/>
    </location>
    <ligand>
        <name>heme</name>
        <dbReference type="ChEBI" id="CHEBI:30413"/>
    </ligand>
</feature>
<keyword evidence="2 13" id="KW-1003">Cell membrane</keyword>
<keyword evidence="10 13" id="KW-0408">Iron</keyword>
<proteinExistence type="inferred from homology"/>
<dbReference type="NCBIfam" id="NF009727">
    <property type="entry name" value="PRK13254.1-1"/>
    <property type="match status" value="1"/>
</dbReference>
<comment type="subcellular location">
    <subcellularLocation>
        <location evidence="1">Cell inner membrane</location>
    </subcellularLocation>
    <subcellularLocation>
        <location evidence="13">Cell membrane</location>
        <topology evidence="13">Single-pass type II membrane protein</topology>
    </subcellularLocation>
</comment>
<dbReference type="NCBIfam" id="NF009729">
    <property type="entry name" value="PRK13254.1-3"/>
    <property type="match status" value="1"/>
</dbReference>
<evidence type="ECO:0000313" key="16">
    <source>
        <dbReference type="EMBL" id="SMA41913.1"/>
    </source>
</evidence>
<reference evidence="16 17" key="1">
    <citation type="submission" date="2017-03" db="EMBL/GenBank/DDBJ databases">
        <authorList>
            <person name="Afonso C.L."/>
            <person name="Miller P.J."/>
            <person name="Scott M.A."/>
            <person name="Spackman E."/>
            <person name="Goraichik I."/>
            <person name="Dimitrov K.M."/>
            <person name="Suarez D.L."/>
            <person name="Swayne D.E."/>
        </authorList>
    </citation>
    <scope>NUCLEOTIDE SEQUENCE [LARGE SCALE GENOMIC DNA]</scope>
    <source>
        <strain evidence="16">SB41UT1</strain>
    </source>
</reference>
<protein>
    <recommendedName>
        <fullName evidence="13">Cytochrome c-type biogenesis protein CcmE</fullName>
    </recommendedName>
    <alternativeName>
        <fullName evidence="13">Cytochrome c maturation protein E</fullName>
    </alternativeName>
    <alternativeName>
        <fullName evidence="13">Heme chaperone CcmE</fullName>
    </alternativeName>
</protein>
<evidence type="ECO:0000313" key="17">
    <source>
        <dbReference type="Proteomes" id="UP000196573"/>
    </source>
</evidence>
<dbReference type="InterPro" id="IPR036127">
    <property type="entry name" value="CcmE-like_sf"/>
</dbReference>
<name>A0A1X7AHX6_9GAMM</name>